<protein>
    <recommendedName>
        <fullName evidence="7">Large ribosomal subunit protein bL19m</fullName>
    </recommendedName>
    <alternativeName>
        <fullName evidence="8">39S ribosomal protein L19, mitochondrial</fullName>
    </alternativeName>
</protein>
<sequence>MLSRARLLTFRQGIIQSLVKRNLATRTETITTQAVGTPNSSDTSSSQVNNNDTTGSPVVVAPPEFRFIYPEFLPDPMMERRNKLREKLERIDMLKRRSVIEIPEFYPGSIMAVTVSDVNSPNKLSRFLGICIQRGGSGLNAWFILRNVVDRQGVEILYEMYCPLLQKIEVLRLEKRLDDSLLYLRDALPEYSTFPFDMEPERRLDTSVVPINTMKVKLRPRPWLERWERQNLKGVEDLNLPKAFYERAEKVAKPWEKYDLMLQYRKTIPAEEQEKIFSEVHSELQQHELKRKIRRRKTVNEQ</sequence>
<dbReference type="InterPro" id="IPR008991">
    <property type="entry name" value="Translation_prot_SH3-like_sf"/>
</dbReference>
<dbReference type="GO" id="GO:0006412">
    <property type="term" value="P:translation"/>
    <property type="evidence" value="ECO:0007669"/>
    <property type="project" value="InterPro"/>
</dbReference>
<keyword evidence="3" id="KW-0809">Transit peptide</keyword>
<organism evidence="10">
    <name type="scientific">Scapholeberis mucronata</name>
    <dbReference type="NCBI Taxonomy" id="202097"/>
    <lineage>
        <taxon>Eukaryota</taxon>
        <taxon>Metazoa</taxon>
        <taxon>Ecdysozoa</taxon>
        <taxon>Arthropoda</taxon>
        <taxon>Crustacea</taxon>
        <taxon>Branchiopoda</taxon>
        <taxon>Diplostraca</taxon>
        <taxon>Cladocera</taxon>
        <taxon>Anomopoda</taxon>
        <taxon>Daphniidae</taxon>
        <taxon>Scapholeberis</taxon>
    </lineage>
</organism>
<dbReference type="Gene3D" id="2.30.30.790">
    <property type="match status" value="1"/>
</dbReference>
<evidence type="ECO:0000313" key="10">
    <source>
        <dbReference type="EMBL" id="SVE93923.1"/>
    </source>
</evidence>
<name>A0A4Y7NM67_9CRUS</name>
<evidence type="ECO:0000256" key="8">
    <source>
        <dbReference type="ARBA" id="ARBA00035359"/>
    </source>
</evidence>
<dbReference type="EMBL" id="LR024304">
    <property type="protein sequence ID" value="SVE93923.1"/>
    <property type="molecule type" value="mRNA"/>
</dbReference>
<dbReference type="FunFam" id="2.30.30.790:FF:000002">
    <property type="entry name" value="39S ribosomal protein L19, mitochondrial"/>
    <property type="match status" value="1"/>
</dbReference>
<dbReference type="InterPro" id="IPR038657">
    <property type="entry name" value="Ribosomal_bL19_sf"/>
</dbReference>
<proteinExistence type="evidence at transcript level"/>
<dbReference type="AlphaFoldDB" id="A0A4Y7NM67"/>
<feature type="region of interest" description="Disordered" evidence="9">
    <location>
        <begin position="30"/>
        <end position="56"/>
    </location>
</feature>
<reference evidence="10" key="1">
    <citation type="submission" date="2018-08" db="EMBL/GenBank/DDBJ databases">
        <authorList>
            <person name="Cornetti L."/>
        </authorList>
    </citation>
    <scope>NUCLEOTIDE SEQUENCE</scope>
    <source>
        <strain evidence="10">BE-ASS</strain>
    </source>
</reference>
<keyword evidence="5" id="KW-0496">Mitochondrion</keyword>
<evidence type="ECO:0000256" key="4">
    <source>
        <dbReference type="ARBA" id="ARBA00022980"/>
    </source>
</evidence>
<evidence type="ECO:0000256" key="9">
    <source>
        <dbReference type="SAM" id="MobiDB-lite"/>
    </source>
</evidence>
<evidence type="ECO:0000256" key="7">
    <source>
        <dbReference type="ARBA" id="ARBA00035288"/>
    </source>
</evidence>
<accession>A0A4Y7NM67</accession>
<dbReference type="InterPro" id="IPR001857">
    <property type="entry name" value="Ribosomal_bL19"/>
</dbReference>
<dbReference type="GO" id="GO:0005762">
    <property type="term" value="C:mitochondrial large ribosomal subunit"/>
    <property type="evidence" value="ECO:0007669"/>
    <property type="project" value="TreeGrafter"/>
</dbReference>
<dbReference type="PANTHER" id="PTHR15680:SF9">
    <property type="entry name" value="LARGE RIBOSOMAL SUBUNIT PROTEIN BL19M"/>
    <property type="match status" value="1"/>
</dbReference>
<dbReference type="Pfam" id="PF01245">
    <property type="entry name" value="Ribosomal_L19"/>
    <property type="match status" value="1"/>
</dbReference>
<keyword evidence="6" id="KW-0687">Ribonucleoprotein</keyword>
<evidence type="ECO:0000256" key="6">
    <source>
        <dbReference type="ARBA" id="ARBA00023274"/>
    </source>
</evidence>
<evidence type="ECO:0000256" key="3">
    <source>
        <dbReference type="ARBA" id="ARBA00022946"/>
    </source>
</evidence>
<evidence type="ECO:0000256" key="1">
    <source>
        <dbReference type="ARBA" id="ARBA00004173"/>
    </source>
</evidence>
<dbReference type="GO" id="GO:0003735">
    <property type="term" value="F:structural constituent of ribosome"/>
    <property type="evidence" value="ECO:0007669"/>
    <property type="project" value="InterPro"/>
</dbReference>
<gene>
    <name evidence="10" type="primary">EOG090X0F2L</name>
</gene>
<keyword evidence="4" id="KW-0689">Ribosomal protein</keyword>
<comment type="subcellular location">
    <subcellularLocation>
        <location evidence="1">Mitochondrion</location>
    </subcellularLocation>
</comment>
<dbReference type="PANTHER" id="PTHR15680">
    <property type="entry name" value="RIBOSOMAL PROTEIN L19"/>
    <property type="match status" value="1"/>
</dbReference>
<evidence type="ECO:0000256" key="5">
    <source>
        <dbReference type="ARBA" id="ARBA00023128"/>
    </source>
</evidence>
<comment type="similarity">
    <text evidence="2">Belongs to the bacterial ribosomal protein bL19 family.</text>
</comment>
<dbReference type="SUPFAM" id="SSF50104">
    <property type="entry name" value="Translation proteins SH3-like domain"/>
    <property type="match status" value="1"/>
</dbReference>
<evidence type="ECO:0000256" key="2">
    <source>
        <dbReference type="ARBA" id="ARBA00005781"/>
    </source>
</evidence>